<dbReference type="Proteomes" id="UP001163152">
    <property type="component" value="Chromosome"/>
</dbReference>
<evidence type="ECO:0000313" key="3">
    <source>
        <dbReference type="Proteomes" id="UP001163152"/>
    </source>
</evidence>
<keyword evidence="1" id="KW-0812">Transmembrane</keyword>
<dbReference type="KEGG" id="tsin:OXH18_07450"/>
<accession>A0A9E8ZED0</accession>
<reference evidence="2" key="1">
    <citation type="submission" date="2022-12" db="EMBL/GenBank/DDBJ databases">
        <title>Polyphasic identification of a Novel Hot-Spring Cyanobacterium Ocullathermofonsia sinensis gen nov. sp. nov. and Genomic Insights on its Adaptations to the Thermal Habitat.</title>
        <authorList>
            <person name="Daroch M."/>
            <person name="Tang J."/>
            <person name="Jiang Y."/>
        </authorList>
    </citation>
    <scope>NUCLEOTIDE SEQUENCE</scope>
    <source>
        <strain evidence="2">PKUAC-SCTA174</strain>
    </source>
</reference>
<dbReference type="AlphaFoldDB" id="A0A9E8ZED0"/>
<sequence>MQHVMSSLWQVVRKAFLVIMCVSLLNVLGWFSLAMQPSYAVSSPEEYLNEIRKDQSMKDRQEAYKEATEITEDPKMGVEKEYEREVNEYFEEHPEEGGIVQGAKDLVNKVTGSDE</sequence>
<feature type="transmembrane region" description="Helical" evidence="1">
    <location>
        <begin position="15"/>
        <end position="33"/>
    </location>
</feature>
<dbReference type="RefSeq" id="WP_268611857.1">
    <property type="nucleotide sequence ID" value="NZ_CP113797.1"/>
</dbReference>
<organism evidence="2 3">
    <name type="scientific">Thermocoleostomius sinensis A174</name>
    <dbReference type="NCBI Taxonomy" id="2016057"/>
    <lineage>
        <taxon>Bacteria</taxon>
        <taxon>Bacillati</taxon>
        <taxon>Cyanobacteriota</taxon>
        <taxon>Cyanophyceae</taxon>
        <taxon>Oculatellales</taxon>
        <taxon>Oculatellaceae</taxon>
        <taxon>Thermocoleostomius</taxon>
    </lineage>
</organism>
<protein>
    <submittedName>
        <fullName evidence="2">Uncharacterized protein</fullName>
    </submittedName>
</protein>
<keyword evidence="1" id="KW-1133">Transmembrane helix</keyword>
<gene>
    <name evidence="2" type="ORF">OXH18_07450</name>
</gene>
<dbReference type="EMBL" id="CP113797">
    <property type="protein sequence ID" value="WAL61809.1"/>
    <property type="molecule type" value="Genomic_DNA"/>
</dbReference>
<evidence type="ECO:0000313" key="2">
    <source>
        <dbReference type="EMBL" id="WAL61809.1"/>
    </source>
</evidence>
<keyword evidence="1" id="KW-0472">Membrane</keyword>
<evidence type="ECO:0000256" key="1">
    <source>
        <dbReference type="SAM" id="Phobius"/>
    </source>
</evidence>
<keyword evidence="3" id="KW-1185">Reference proteome</keyword>
<proteinExistence type="predicted"/>
<name>A0A9E8ZED0_9CYAN</name>